<organism evidence="2 3">
    <name type="scientific">Neglectibacter timonensis</name>
    <dbReference type="NCBI Taxonomy" id="1776382"/>
    <lineage>
        <taxon>Bacteria</taxon>
        <taxon>Bacillati</taxon>
        <taxon>Bacillota</taxon>
        <taxon>Clostridia</taxon>
        <taxon>Eubacteriales</taxon>
        <taxon>Oscillospiraceae</taxon>
        <taxon>Neglectibacter</taxon>
    </lineage>
</organism>
<evidence type="ECO:0000256" key="1">
    <source>
        <dbReference type="SAM" id="Phobius"/>
    </source>
</evidence>
<dbReference type="EMBL" id="JANFZH010000033">
    <property type="protein sequence ID" value="MCQ4840935.1"/>
    <property type="molecule type" value="Genomic_DNA"/>
</dbReference>
<keyword evidence="1" id="KW-1133">Transmembrane helix</keyword>
<feature type="transmembrane region" description="Helical" evidence="1">
    <location>
        <begin position="39"/>
        <end position="59"/>
    </location>
</feature>
<comment type="caution">
    <text evidence="2">The sequence shown here is derived from an EMBL/GenBank/DDBJ whole genome shotgun (WGS) entry which is preliminary data.</text>
</comment>
<reference evidence="2 3" key="1">
    <citation type="submission" date="2022-06" db="EMBL/GenBank/DDBJ databases">
        <title>Isolation of gut microbiota from human fecal samples.</title>
        <authorList>
            <person name="Pamer E.G."/>
            <person name="Barat B."/>
            <person name="Waligurski E."/>
            <person name="Medina S."/>
            <person name="Paddock L."/>
            <person name="Mostad J."/>
        </authorList>
    </citation>
    <scope>NUCLEOTIDE SEQUENCE [LARGE SCALE GENOMIC DNA]</scope>
    <source>
        <strain evidence="2 3">DFI.9.73</strain>
    </source>
</reference>
<evidence type="ECO:0000313" key="2">
    <source>
        <dbReference type="EMBL" id="MCQ4840935.1"/>
    </source>
</evidence>
<keyword evidence="3" id="KW-1185">Reference proteome</keyword>
<proteinExistence type="predicted"/>
<name>A0ABT1S2A6_9FIRM</name>
<gene>
    <name evidence="2" type="ORF">NE695_13555</name>
</gene>
<evidence type="ECO:0000313" key="3">
    <source>
        <dbReference type="Proteomes" id="UP001524473"/>
    </source>
</evidence>
<keyword evidence="1" id="KW-0812">Transmembrane</keyword>
<dbReference type="RefSeq" id="WP_256192133.1">
    <property type="nucleotide sequence ID" value="NZ_JANFZG010000033.1"/>
</dbReference>
<dbReference type="Proteomes" id="UP001524473">
    <property type="component" value="Unassembled WGS sequence"/>
</dbReference>
<protein>
    <recommendedName>
        <fullName evidence="4">Holin</fullName>
    </recommendedName>
</protein>
<evidence type="ECO:0008006" key="4">
    <source>
        <dbReference type="Google" id="ProtNLM"/>
    </source>
</evidence>
<sequence length="107" mass="11901">MPIYFMTTALLIVSLVTNLTVEGIKKLLNETTIKYSSNVLAAVVAVLMSCAVCVIYLIMNDVAFTLKVGVEVCILMYLSFLTSTVGYDKVIQMIQQIRDTKEDTTHE</sequence>
<keyword evidence="1" id="KW-0472">Membrane</keyword>
<accession>A0ABT1S2A6</accession>
<feature type="transmembrane region" description="Helical" evidence="1">
    <location>
        <begin position="68"/>
        <end position="87"/>
    </location>
</feature>